<evidence type="ECO:0000313" key="4">
    <source>
        <dbReference type="Proteomes" id="UP000823964"/>
    </source>
</evidence>
<dbReference type="SUPFAM" id="SSF56300">
    <property type="entry name" value="Metallo-dependent phosphatases"/>
    <property type="match status" value="1"/>
</dbReference>
<reference evidence="3" key="2">
    <citation type="submission" date="2021-04" db="EMBL/GenBank/DDBJ databases">
        <authorList>
            <person name="Gilroy R."/>
        </authorList>
    </citation>
    <scope>NUCLEOTIDE SEQUENCE</scope>
    <source>
        <strain evidence="3">14975</strain>
    </source>
</reference>
<organism evidence="3 4">
    <name type="scientific">Candidatus Akkermansia intestinigallinarum</name>
    <dbReference type="NCBI Taxonomy" id="2838431"/>
    <lineage>
        <taxon>Bacteria</taxon>
        <taxon>Pseudomonadati</taxon>
        <taxon>Verrucomicrobiota</taxon>
        <taxon>Verrucomicrobiia</taxon>
        <taxon>Verrucomicrobiales</taxon>
        <taxon>Akkermansiaceae</taxon>
        <taxon>Akkermansia</taxon>
    </lineage>
</organism>
<evidence type="ECO:0000313" key="3">
    <source>
        <dbReference type="EMBL" id="HIX20354.1"/>
    </source>
</evidence>
<dbReference type="InterPro" id="IPR029052">
    <property type="entry name" value="Metallo-depent_PP-like"/>
</dbReference>
<dbReference type="Gene3D" id="3.60.21.10">
    <property type="match status" value="1"/>
</dbReference>
<protein>
    <submittedName>
        <fullName evidence="3">TIGR00282 family metallophosphoesterase</fullName>
    </submittedName>
</protein>
<evidence type="ECO:0000256" key="1">
    <source>
        <dbReference type="PIRSR" id="PIRSR004789-50"/>
    </source>
</evidence>
<dbReference type="PIRSF" id="PIRSF004789">
    <property type="entry name" value="DR1281"/>
    <property type="match status" value="1"/>
</dbReference>
<proteinExistence type="predicted"/>
<dbReference type="InterPro" id="IPR005235">
    <property type="entry name" value="YmdB-like"/>
</dbReference>
<reference evidence="3" key="1">
    <citation type="journal article" date="2021" name="PeerJ">
        <title>Extensive microbial diversity within the chicken gut microbiome revealed by metagenomics and culture.</title>
        <authorList>
            <person name="Gilroy R."/>
            <person name="Ravi A."/>
            <person name="Getino M."/>
            <person name="Pursley I."/>
            <person name="Horton D.L."/>
            <person name="Alikhan N.F."/>
            <person name="Baker D."/>
            <person name="Gharbi K."/>
            <person name="Hall N."/>
            <person name="Watson M."/>
            <person name="Adriaenssens E.M."/>
            <person name="Foster-Nyarko E."/>
            <person name="Jarju S."/>
            <person name="Secka A."/>
            <person name="Antonio M."/>
            <person name="Oren A."/>
            <person name="Chaudhuri R.R."/>
            <person name="La Ragione R."/>
            <person name="Hildebrand F."/>
            <person name="Pallen M.J."/>
        </authorList>
    </citation>
    <scope>NUCLEOTIDE SEQUENCE</scope>
    <source>
        <strain evidence="3">14975</strain>
    </source>
</reference>
<feature type="binding site" evidence="2">
    <location>
        <position position="67"/>
    </location>
    <ligand>
        <name>Fe cation</name>
        <dbReference type="ChEBI" id="CHEBI:24875"/>
        <label>2</label>
    </ligand>
</feature>
<accession>A0A9D1VCP0</accession>
<dbReference type="EMBL" id="DXFQ01000133">
    <property type="protein sequence ID" value="HIX20354.1"/>
    <property type="molecule type" value="Genomic_DNA"/>
</dbReference>
<dbReference type="NCBIfam" id="TIGR00282">
    <property type="entry name" value="TIGR00282 family metallophosphoesterase"/>
    <property type="match status" value="1"/>
</dbReference>
<sequence length="263" mass="27845">MKVLFVGDVVGEPGRLTLYRALPELKSEYSIDAVVVNGENAAGGRGITPAIAHDFFINGVDVITLGDHVWDQAELAARIDELPTVLRPYNHQSNTPGCGSCVIATPAGSLGVLCLQGRTFMKTGVENPFSCAESAVESLRLTSGAQAIVVDFHAETTSEKIAMGRFLDGKVSAVLGTHTHVQTNDACLLPGGTAYLTDAGMCGPLDSVIGRSVEPVVNSFVTCMPRKFPVASWPTRLSGAVISIDETTGKALEITPLNRIYEK</sequence>
<dbReference type="Pfam" id="PF13277">
    <property type="entry name" value="YmdB"/>
    <property type="match status" value="1"/>
</dbReference>
<dbReference type="CDD" id="cd07382">
    <property type="entry name" value="MPP_DR1281"/>
    <property type="match status" value="1"/>
</dbReference>
<feature type="binding site" evidence="2">
    <location>
        <position position="39"/>
    </location>
    <ligand>
        <name>Fe cation</name>
        <dbReference type="ChEBI" id="CHEBI:24875"/>
        <label>1</label>
    </ligand>
</feature>
<feature type="binding site" evidence="2">
    <location>
        <position position="40"/>
    </location>
    <ligand>
        <name>Fe cation</name>
        <dbReference type="ChEBI" id="CHEBI:24875"/>
        <label>1</label>
    </ligand>
</feature>
<dbReference type="AlphaFoldDB" id="A0A9D1VCP0"/>
<dbReference type="PANTHER" id="PTHR36303:SF1">
    <property type="entry name" value="2',3'-CYCLIC-NUCLEOTIDE 2'-PHOSPHODIESTERASE"/>
    <property type="match status" value="1"/>
</dbReference>
<comment type="caution">
    <text evidence="3">The sequence shown here is derived from an EMBL/GenBank/DDBJ whole genome shotgun (WGS) entry which is preliminary data.</text>
</comment>
<feature type="binding site" evidence="2">
    <location>
        <position position="180"/>
    </location>
    <ligand>
        <name>Fe cation</name>
        <dbReference type="ChEBI" id="CHEBI:24875"/>
        <label>1</label>
    </ligand>
</feature>
<dbReference type="Proteomes" id="UP000823964">
    <property type="component" value="Unassembled WGS sequence"/>
</dbReference>
<dbReference type="GO" id="GO:0046872">
    <property type="term" value="F:metal ion binding"/>
    <property type="evidence" value="ECO:0007669"/>
    <property type="project" value="UniProtKB-KW"/>
</dbReference>
<feature type="binding site" evidence="2">
    <location>
        <position position="8"/>
    </location>
    <ligand>
        <name>Fe cation</name>
        <dbReference type="ChEBI" id="CHEBI:24875"/>
        <label>1</label>
    </ligand>
</feature>
<feature type="binding site" evidence="2">
    <location>
        <position position="178"/>
    </location>
    <ligand>
        <name>Fe cation</name>
        <dbReference type="ChEBI" id="CHEBI:24875"/>
        <label>2</label>
    </ligand>
</feature>
<dbReference type="PANTHER" id="PTHR36303">
    <property type="entry name" value="2',3'-CYCLIC-NUCLEOTIDE 2'-PHOSPHODIESTERASE"/>
    <property type="match status" value="1"/>
</dbReference>
<feature type="binding site" evidence="2">
    <location>
        <position position="39"/>
    </location>
    <ligand>
        <name>Fe cation</name>
        <dbReference type="ChEBI" id="CHEBI:24875"/>
        <label>2</label>
    </ligand>
</feature>
<dbReference type="GO" id="GO:0004113">
    <property type="term" value="F:2',3'-cyclic-nucleotide 3'-phosphodiesterase activity"/>
    <property type="evidence" value="ECO:0007669"/>
    <property type="project" value="TreeGrafter"/>
</dbReference>
<evidence type="ECO:0000256" key="2">
    <source>
        <dbReference type="PIRSR" id="PIRSR004789-51"/>
    </source>
</evidence>
<gene>
    <name evidence="3" type="ORF">H9862_07120</name>
</gene>
<feature type="binding site" evidence="2">
    <location>
        <position position="153"/>
    </location>
    <ligand>
        <name>Fe cation</name>
        <dbReference type="ChEBI" id="CHEBI:24875"/>
        <label>2</label>
    </ligand>
</feature>
<feature type="active site" description="Proton donor" evidence="1">
    <location>
        <position position="68"/>
    </location>
</feature>
<keyword evidence="2" id="KW-0479">Metal-binding</keyword>
<name>A0A9D1VCP0_9BACT</name>